<dbReference type="SUPFAM" id="SSF47413">
    <property type="entry name" value="lambda repressor-like DNA-binding domains"/>
    <property type="match status" value="1"/>
</dbReference>
<dbReference type="AlphaFoldDB" id="A0AAV3FUU9"/>
<organism evidence="2 3">
    <name type="scientific">Streptococcus canis FSL Z3-227</name>
    <dbReference type="NCBI Taxonomy" id="482234"/>
    <lineage>
        <taxon>Bacteria</taxon>
        <taxon>Bacillati</taxon>
        <taxon>Bacillota</taxon>
        <taxon>Bacilli</taxon>
        <taxon>Lactobacillales</taxon>
        <taxon>Streptococcaceae</taxon>
        <taxon>Streptococcus</taxon>
    </lineage>
</organism>
<dbReference type="SMART" id="SM00530">
    <property type="entry name" value="HTH_XRE"/>
    <property type="match status" value="1"/>
</dbReference>
<protein>
    <submittedName>
        <fullName evidence="2">Transcriptional regulator</fullName>
    </submittedName>
</protein>
<proteinExistence type="predicted"/>
<evidence type="ECO:0000313" key="3">
    <source>
        <dbReference type="Proteomes" id="UP000004423"/>
    </source>
</evidence>
<dbReference type="RefSeq" id="WP_003045752.1">
    <property type="nucleotide sequence ID" value="NZ_AIDX01000001.2"/>
</dbReference>
<dbReference type="Proteomes" id="UP000004423">
    <property type="component" value="Unassembled WGS sequence"/>
</dbReference>
<dbReference type="GO" id="GO:0003677">
    <property type="term" value="F:DNA binding"/>
    <property type="evidence" value="ECO:0007669"/>
    <property type="project" value="InterPro"/>
</dbReference>
<name>A0AAV3FUU9_STRCB</name>
<dbReference type="GeneID" id="49628487"/>
<dbReference type="PROSITE" id="PS50943">
    <property type="entry name" value="HTH_CROC1"/>
    <property type="match status" value="1"/>
</dbReference>
<evidence type="ECO:0000313" key="2">
    <source>
        <dbReference type="EMBL" id="EIQ82917.1"/>
    </source>
</evidence>
<accession>A0AAV3FUU9</accession>
<gene>
    <name evidence="2" type="ORF">SCAZ3_11160</name>
</gene>
<reference evidence="2 3" key="1">
    <citation type="journal article" date="2012" name="PLoS ONE">
        <title>Gene Repertoire Evolution of Streptococcus pyogenes Inferred from Phylogenomic Analysis with Streptococcus canis and Streptococcus dysgalactiae.</title>
        <authorList>
            <person name="Lefebure T."/>
            <person name="Richards V.P."/>
            <person name="Lang P."/>
            <person name="Pavinski-Bitar P."/>
            <person name="Stanhope M.J."/>
        </authorList>
    </citation>
    <scope>NUCLEOTIDE SEQUENCE [LARGE SCALE GENOMIC DNA]</scope>
    <source>
        <strain evidence="2 3">FSL Z3-227</strain>
    </source>
</reference>
<dbReference type="Gene3D" id="1.10.260.40">
    <property type="entry name" value="lambda repressor-like DNA-binding domains"/>
    <property type="match status" value="1"/>
</dbReference>
<dbReference type="Pfam" id="PF01381">
    <property type="entry name" value="HTH_3"/>
    <property type="match status" value="1"/>
</dbReference>
<comment type="caution">
    <text evidence="2">The sequence shown here is derived from an EMBL/GenBank/DDBJ whole genome shotgun (WGS) entry which is preliminary data.</text>
</comment>
<dbReference type="InterPro" id="IPR010982">
    <property type="entry name" value="Lambda_DNA-bd_dom_sf"/>
</dbReference>
<feature type="domain" description="HTH cro/C1-type" evidence="1">
    <location>
        <begin position="12"/>
        <end position="66"/>
    </location>
</feature>
<evidence type="ECO:0000259" key="1">
    <source>
        <dbReference type="PROSITE" id="PS50943"/>
    </source>
</evidence>
<dbReference type="EMBL" id="AIDX01000001">
    <property type="protein sequence ID" value="EIQ82917.1"/>
    <property type="molecule type" value="Genomic_DNA"/>
</dbReference>
<dbReference type="InterPro" id="IPR001387">
    <property type="entry name" value="Cro/C1-type_HTH"/>
</dbReference>
<dbReference type="CDD" id="cd00093">
    <property type="entry name" value="HTH_XRE"/>
    <property type="match status" value="1"/>
</dbReference>
<sequence>MKTHNAQVGERVKKIRLSLGESMEQFGSRFNTSKGTVNNWEKGRNLPNKENLKKIADLGNKEVVELLYGNYEDRIFDELRNAAWLYNFDDIDLHELSKQVNDDIISRYGYFSDFKLPYVDISNYISFALDRLLMNKKVFEISSDSFYKINAIPTYSIKNEDPKNEGLTLSSFTNLEIVFNDFETEEDIDKVQIKYSTLLEIDFVIVHNHLEKIVFEGLEKIEQPRYNSFFKKEILDKFKQKISKQVFEFAKKDYSLMISRLKD</sequence>